<evidence type="ECO:0000313" key="5">
    <source>
        <dbReference type="EMBL" id="EWC62580.1"/>
    </source>
</evidence>
<dbReference type="PANTHER" id="PTHR45833">
    <property type="entry name" value="METHIONINE SYNTHASE"/>
    <property type="match status" value="1"/>
</dbReference>
<dbReference type="InterPro" id="IPR036724">
    <property type="entry name" value="Cobalamin-bd_sf"/>
</dbReference>
<dbReference type="SUPFAM" id="SSF52242">
    <property type="entry name" value="Cobalamin (vitamin B12)-binding domain"/>
    <property type="match status" value="1"/>
</dbReference>
<dbReference type="STRING" id="909613.UO65_2083"/>
<dbReference type="InterPro" id="IPR050554">
    <property type="entry name" value="Met_Synthase/Corrinoid"/>
</dbReference>
<dbReference type="Pfam" id="PF02310">
    <property type="entry name" value="B12-binding"/>
    <property type="match status" value="1"/>
</dbReference>
<organism evidence="5 6">
    <name type="scientific">Actinokineospora spheciospongiae</name>
    <dbReference type="NCBI Taxonomy" id="909613"/>
    <lineage>
        <taxon>Bacteria</taxon>
        <taxon>Bacillati</taxon>
        <taxon>Actinomycetota</taxon>
        <taxon>Actinomycetes</taxon>
        <taxon>Pseudonocardiales</taxon>
        <taxon>Pseudonocardiaceae</taxon>
        <taxon>Actinokineospora</taxon>
    </lineage>
</organism>
<evidence type="ECO:0000256" key="1">
    <source>
        <dbReference type="ARBA" id="ARBA00022723"/>
    </source>
</evidence>
<dbReference type="eggNOG" id="COG5012">
    <property type="taxonomic scope" value="Bacteria"/>
</dbReference>
<feature type="domain" description="B12-binding" evidence="4">
    <location>
        <begin position="110"/>
        <end position="236"/>
    </location>
</feature>
<evidence type="ECO:0000313" key="6">
    <source>
        <dbReference type="Proteomes" id="UP000019277"/>
    </source>
</evidence>
<dbReference type="GO" id="GO:0046872">
    <property type="term" value="F:metal ion binding"/>
    <property type="evidence" value="ECO:0007669"/>
    <property type="project" value="UniProtKB-KW"/>
</dbReference>
<dbReference type="OrthoDB" id="3782345at2"/>
<dbReference type="AlphaFoldDB" id="W7INW2"/>
<keyword evidence="6" id="KW-1185">Reference proteome</keyword>
<dbReference type="GO" id="GO:0032259">
    <property type="term" value="P:methylation"/>
    <property type="evidence" value="ECO:0007669"/>
    <property type="project" value="UniProtKB-KW"/>
</dbReference>
<evidence type="ECO:0000256" key="2">
    <source>
        <dbReference type="ARBA" id="ARBA00023285"/>
    </source>
</evidence>
<protein>
    <submittedName>
        <fullName evidence="5">5-methyltetrahydrofolate--homocysteine methyltransferase</fullName>
        <ecNumber evidence="5">2.1.1.13</ecNumber>
    </submittedName>
</protein>
<dbReference type="GO" id="GO:0050667">
    <property type="term" value="P:homocysteine metabolic process"/>
    <property type="evidence" value="ECO:0007669"/>
    <property type="project" value="TreeGrafter"/>
</dbReference>
<dbReference type="Pfam" id="PF02607">
    <property type="entry name" value="B12-binding_2"/>
    <property type="match status" value="1"/>
</dbReference>
<dbReference type="Gene3D" id="3.40.50.280">
    <property type="entry name" value="Cobalamin-binding domain"/>
    <property type="match status" value="1"/>
</dbReference>
<dbReference type="InterPro" id="IPR006158">
    <property type="entry name" value="Cobalamin-bd"/>
</dbReference>
<accession>W7INW2</accession>
<evidence type="ECO:0000259" key="4">
    <source>
        <dbReference type="PROSITE" id="PS51332"/>
    </source>
</evidence>
<dbReference type="EC" id="2.1.1.13" evidence="5"/>
<dbReference type="Proteomes" id="UP000019277">
    <property type="component" value="Unassembled WGS sequence"/>
</dbReference>
<sequence>MTPAEPTRTAPAHTEPTRTEQATAGHVERLWAAVCDRDEHTAAEVVTGAAAAGLAPESVLLDVIAAVQRRVGQEWADNRITVAQEHAATAINERALAALALTAPTPAPTLGTITVACVDGEWHALPARLLAEVLRLRGFRVDYLGAQVPAPHLITHLHRTGPDAVALSSSIATRLPSAHATITACQAAGTPVIAGGAAFGPDGRYARLLGADAWAPDARAAADRLARSPLNRPAGGHQPIDDLPHLADQEYTMVSRTSGQLVKAMLSGLEETIPAMRSYTEAQREYTAQDLAHIVDYLGTALYVDDADLFTGFLTWTAGILTARSVPARFLVPALDLLAAELRDFPRSTALLTAGRSALPARDVPGDHDR</sequence>
<name>W7INW2_9PSEU</name>
<dbReference type="GO" id="GO:0005829">
    <property type="term" value="C:cytosol"/>
    <property type="evidence" value="ECO:0007669"/>
    <property type="project" value="TreeGrafter"/>
</dbReference>
<gene>
    <name evidence="5" type="ORF">UO65_2083</name>
</gene>
<dbReference type="InterPro" id="IPR003759">
    <property type="entry name" value="Cbl-bd_cap"/>
</dbReference>
<keyword evidence="5" id="KW-0808">Transferase</keyword>
<feature type="region of interest" description="Disordered" evidence="3">
    <location>
        <begin position="1"/>
        <end position="25"/>
    </location>
</feature>
<dbReference type="GO" id="GO:0008705">
    <property type="term" value="F:methionine synthase activity"/>
    <property type="evidence" value="ECO:0007669"/>
    <property type="project" value="UniProtKB-EC"/>
</dbReference>
<proteinExistence type="predicted"/>
<dbReference type="Gene3D" id="1.10.1240.10">
    <property type="entry name" value="Methionine synthase domain"/>
    <property type="match status" value="1"/>
</dbReference>
<dbReference type="RefSeq" id="WP_052020976.1">
    <property type="nucleotide sequence ID" value="NZ_AYXG01000075.1"/>
</dbReference>
<keyword evidence="5" id="KW-0489">Methyltransferase</keyword>
<dbReference type="PATRIC" id="fig|909613.9.peg.2098"/>
<dbReference type="GO" id="GO:0046653">
    <property type="term" value="P:tetrahydrofolate metabolic process"/>
    <property type="evidence" value="ECO:0007669"/>
    <property type="project" value="TreeGrafter"/>
</dbReference>
<keyword evidence="2" id="KW-0170">Cobalt</keyword>
<evidence type="ECO:0000256" key="3">
    <source>
        <dbReference type="SAM" id="MobiDB-lite"/>
    </source>
</evidence>
<reference evidence="5 6" key="1">
    <citation type="journal article" date="2014" name="Genome Announc.">
        <title>Draft Genome Sequence of the Antitrypanosomally Active Sponge-Associated Bacterium Actinokineospora sp. Strain EG49.</title>
        <authorList>
            <person name="Harjes J."/>
            <person name="Ryu T."/>
            <person name="Abdelmohsen U.R."/>
            <person name="Moitinho-Silva L."/>
            <person name="Horn H."/>
            <person name="Ravasi T."/>
            <person name="Hentschel U."/>
        </authorList>
    </citation>
    <scope>NUCLEOTIDE SEQUENCE [LARGE SCALE GENOMIC DNA]</scope>
    <source>
        <strain evidence="5 6">EG49</strain>
    </source>
</reference>
<comment type="caution">
    <text evidence="5">The sequence shown here is derived from an EMBL/GenBank/DDBJ whole genome shotgun (WGS) entry which is preliminary data.</text>
</comment>
<dbReference type="PANTHER" id="PTHR45833:SF1">
    <property type="entry name" value="METHIONINE SYNTHASE"/>
    <property type="match status" value="1"/>
</dbReference>
<dbReference type="EMBL" id="AYXG01000075">
    <property type="protein sequence ID" value="EWC62580.1"/>
    <property type="molecule type" value="Genomic_DNA"/>
</dbReference>
<dbReference type="CDD" id="cd02065">
    <property type="entry name" value="B12-binding_like"/>
    <property type="match status" value="1"/>
</dbReference>
<dbReference type="InterPro" id="IPR036594">
    <property type="entry name" value="Meth_synthase_dom"/>
</dbReference>
<dbReference type="PROSITE" id="PS51332">
    <property type="entry name" value="B12_BINDING"/>
    <property type="match status" value="1"/>
</dbReference>
<keyword evidence="1" id="KW-0479">Metal-binding</keyword>
<dbReference type="GO" id="GO:0031419">
    <property type="term" value="F:cobalamin binding"/>
    <property type="evidence" value="ECO:0007669"/>
    <property type="project" value="InterPro"/>
</dbReference>